<evidence type="ECO:0000313" key="2">
    <source>
        <dbReference type="EMBL" id="OCI30104.1"/>
    </source>
</evidence>
<evidence type="ECO:0000313" key="3">
    <source>
        <dbReference type="Proteomes" id="UP000093412"/>
    </source>
</evidence>
<dbReference type="Pfam" id="PF02384">
    <property type="entry name" value="N6_Mtase"/>
    <property type="match status" value="1"/>
</dbReference>
<dbReference type="Proteomes" id="UP000093412">
    <property type="component" value="Unassembled WGS sequence"/>
</dbReference>
<protein>
    <submittedName>
        <fullName evidence="2">N-6 DNA methylase</fullName>
    </submittedName>
</protein>
<dbReference type="Gene3D" id="3.40.50.150">
    <property type="entry name" value="Vaccinia Virus protein VP39"/>
    <property type="match status" value="1"/>
</dbReference>
<keyword evidence="2" id="KW-0489">Methyltransferase</keyword>
<keyword evidence="3" id="KW-1185">Reference proteome</keyword>
<dbReference type="SUPFAM" id="SSF53335">
    <property type="entry name" value="S-adenosyl-L-methionine-dependent methyltransferases"/>
    <property type="match status" value="1"/>
</dbReference>
<evidence type="ECO:0000259" key="1">
    <source>
        <dbReference type="Pfam" id="PF02384"/>
    </source>
</evidence>
<dbReference type="InterPro" id="IPR003356">
    <property type="entry name" value="DNA_methylase_A-5"/>
</dbReference>
<sequence length="188" mass="19830">MDRALHDAPVEFVGVEVNDRMADLAGTIGRTASLPTKIVTGDAFEVELPKADVVLAAPPLGIRMREPRVLLDGSTTTDMAVAAVDLALQQLRPGGRAVLHVAAGFTFQHGAEQYREYLAEEHRVAALIGLPSGAVPGTGVRSVLVVIERGEPGETFVAQVGEDWETQLATNGAAMTAVLAHIDGDQSR</sequence>
<accession>A0ABX2Y0R2</accession>
<proteinExistence type="predicted"/>
<name>A0ABX2Y0R2_9CELL</name>
<organism evidence="2 3">
    <name type="scientific">Oerskovia enterophila</name>
    <dbReference type="NCBI Taxonomy" id="43678"/>
    <lineage>
        <taxon>Bacteria</taxon>
        <taxon>Bacillati</taxon>
        <taxon>Actinomycetota</taxon>
        <taxon>Actinomycetes</taxon>
        <taxon>Micrococcales</taxon>
        <taxon>Cellulomonadaceae</taxon>
        <taxon>Oerskovia</taxon>
    </lineage>
</organism>
<dbReference type="GO" id="GO:0032259">
    <property type="term" value="P:methylation"/>
    <property type="evidence" value="ECO:0007669"/>
    <property type="project" value="UniProtKB-KW"/>
</dbReference>
<dbReference type="InterPro" id="IPR029063">
    <property type="entry name" value="SAM-dependent_MTases_sf"/>
</dbReference>
<feature type="domain" description="DNA methylase adenine-specific" evidence="1">
    <location>
        <begin position="36"/>
        <end position="152"/>
    </location>
</feature>
<gene>
    <name evidence="2" type="ORF">OERS_32010</name>
</gene>
<reference evidence="2 3" key="1">
    <citation type="submission" date="2016-06" db="EMBL/GenBank/DDBJ databases">
        <title>Genome sequence of Oerskovia enterophila DSM 43852.</title>
        <authorList>
            <person name="Poehlein A."/>
            <person name="Jag V."/>
            <person name="Bengelsdorf F.R."/>
            <person name="Daniel R."/>
            <person name="Duerre P."/>
        </authorList>
    </citation>
    <scope>NUCLEOTIDE SEQUENCE [LARGE SCALE GENOMIC DNA]</scope>
    <source>
        <strain evidence="2 3">DSM 43852</strain>
    </source>
</reference>
<dbReference type="EMBL" id="MAQA01000045">
    <property type="protein sequence ID" value="OCI30104.1"/>
    <property type="molecule type" value="Genomic_DNA"/>
</dbReference>
<comment type="caution">
    <text evidence="2">The sequence shown here is derived from an EMBL/GenBank/DDBJ whole genome shotgun (WGS) entry which is preliminary data.</text>
</comment>
<keyword evidence="2" id="KW-0808">Transferase</keyword>
<dbReference type="GO" id="GO:0008168">
    <property type="term" value="F:methyltransferase activity"/>
    <property type="evidence" value="ECO:0007669"/>
    <property type="project" value="UniProtKB-KW"/>
</dbReference>